<dbReference type="RefSeq" id="WP_259960544.1">
    <property type="nucleotide sequence ID" value="NZ_JAOAMV010000001.1"/>
</dbReference>
<dbReference type="AlphaFoldDB" id="A0A9X2W0J0"/>
<gene>
    <name evidence="1" type="ORF">N0B51_02195</name>
</gene>
<accession>A0A9X2W0J0</accession>
<proteinExistence type="predicted"/>
<name>A0A9X2W0J0_9SPHN</name>
<evidence type="ECO:0000313" key="1">
    <source>
        <dbReference type="EMBL" id="MCT2557786.1"/>
    </source>
</evidence>
<keyword evidence="2" id="KW-1185">Reference proteome</keyword>
<comment type="caution">
    <text evidence="1">The sequence shown here is derived from an EMBL/GenBank/DDBJ whole genome shotgun (WGS) entry which is preliminary data.</text>
</comment>
<dbReference type="EMBL" id="JAOAMV010000001">
    <property type="protein sequence ID" value="MCT2557786.1"/>
    <property type="molecule type" value="Genomic_DNA"/>
</dbReference>
<dbReference type="Proteomes" id="UP001142648">
    <property type="component" value="Unassembled WGS sequence"/>
</dbReference>
<protein>
    <submittedName>
        <fullName evidence="1">Uncharacterized protein</fullName>
    </submittedName>
</protein>
<reference evidence="1" key="1">
    <citation type="submission" date="2022-09" db="EMBL/GenBank/DDBJ databases">
        <title>The genome sequence of Tsuneonella sp. YG55.</title>
        <authorList>
            <person name="Liu Y."/>
        </authorList>
    </citation>
    <scope>NUCLEOTIDE SEQUENCE</scope>
    <source>
        <strain evidence="1">YG55</strain>
    </source>
</reference>
<evidence type="ECO:0000313" key="2">
    <source>
        <dbReference type="Proteomes" id="UP001142648"/>
    </source>
</evidence>
<organism evidence="1 2">
    <name type="scientific">Tsuneonella litorea</name>
    <dbReference type="NCBI Taxonomy" id="2976475"/>
    <lineage>
        <taxon>Bacteria</taxon>
        <taxon>Pseudomonadati</taxon>
        <taxon>Pseudomonadota</taxon>
        <taxon>Alphaproteobacteria</taxon>
        <taxon>Sphingomonadales</taxon>
        <taxon>Erythrobacteraceae</taxon>
        <taxon>Tsuneonella</taxon>
    </lineage>
</organism>
<sequence length="371" mass="39272">MKLPIVDANAYAALAIDSLNTPYGTKGETGGSTMEALAARAFLSEPTNSKAVSALALSRQLAGDQLAARTLYADALLLSPREKIANLALIEDASNNGRIGFILQRYNVLLRTGGMTSEALLDVMLTSLRERAILPHIETILVDDPPWVRSFWIKAAVNDAAIANVGRLRLRLLESGKANPAENDADIIARLVGAGHYDIASAIFNKVSGSRRSGANVLRNGQFERAPVLPPFDWATYSDARYGAEVDEGSGALIIYTESPADNLVARQLVTLPAGVYSVRGQFPDPRNAAGTSLSLRLRCASGGASAGATSSAKIGSTATSIDFAGGCKFAWVELWARRDTAPSGYATDIALESLTLVPAKRTAAPSPRTR</sequence>